<dbReference type="RefSeq" id="WP_115851452.1">
    <property type="nucleotide sequence ID" value="NZ_QTUC01000001.1"/>
</dbReference>
<dbReference type="SUPFAM" id="SSF143212">
    <property type="entry name" value="Rv2632c-like"/>
    <property type="match status" value="1"/>
</dbReference>
<gene>
    <name evidence="1" type="ORF">DFJ64_3573</name>
</gene>
<name>A0A3D9VBL3_THECX</name>
<dbReference type="AlphaFoldDB" id="A0A3D9VBL3"/>
<reference evidence="1 2" key="1">
    <citation type="submission" date="2018-08" db="EMBL/GenBank/DDBJ databases">
        <title>Sequencing the genomes of 1000 actinobacteria strains.</title>
        <authorList>
            <person name="Klenk H.-P."/>
        </authorList>
    </citation>
    <scope>NUCLEOTIDE SEQUENCE [LARGE SCALE GENOMIC DNA]</scope>
    <source>
        <strain evidence="1 2">DSM 22891</strain>
    </source>
</reference>
<protein>
    <submittedName>
        <fullName evidence="1">Uncharacterized protein DUF1876</fullName>
    </submittedName>
</protein>
<evidence type="ECO:0000313" key="1">
    <source>
        <dbReference type="EMBL" id="REF38103.1"/>
    </source>
</evidence>
<evidence type="ECO:0000313" key="2">
    <source>
        <dbReference type="Proteomes" id="UP000256485"/>
    </source>
</evidence>
<dbReference type="OrthoDB" id="4828144at2"/>
<proteinExistence type="predicted"/>
<sequence>MSSTKRWNVDIFIDEFENKTRAEAKLVKEDKTQFSGVGLARRNPSDVNVPEIGDELATARALSELAHRLLHVAARDIESMTHQPARLDQ</sequence>
<dbReference type="InterPro" id="IPR038070">
    <property type="entry name" value="Rv2632c-like_sf"/>
</dbReference>
<accession>A0A3D9VBL3</accession>
<keyword evidence="2" id="KW-1185">Reference proteome</keyword>
<dbReference type="InterPro" id="IPR015057">
    <property type="entry name" value="Rv2632c-like"/>
</dbReference>
<organism evidence="1 2">
    <name type="scientific">Thermasporomyces composti</name>
    <dbReference type="NCBI Taxonomy" id="696763"/>
    <lineage>
        <taxon>Bacteria</taxon>
        <taxon>Bacillati</taxon>
        <taxon>Actinomycetota</taxon>
        <taxon>Actinomycetes</taxon>
        <taxon>Propionibacteriales</taxon>
        <taxon>Nocardioidaceae</taxon>
        <taxon>Thermasporomyces</taxon>
    </lineage>
</organism>
<dbReference type="Gene3D" id="3.30.160.240">
    <property type="entry name" value="Rv1738"/>
    <property type="match status" value="1"/>
</dbReference>
<comment type="caution">
    <text evidence="1">The sequence shown here is derived from an EMBL/GenBank/DDBJ whole genome shotgun (WGS) entry which is preliminary data.</text>
</comment>
<dbReference type="Pfam" id="PF08962">
    <property type="entry name" value="Rv2632c-like"/>
    <property type="match status" value="1"/>
</dbReference>
<dbReference type="EMBL" id="QTUC01000001">
    <property type="protein sequence ID" value="REF38103.1"/>
    <property type="molecule type" value="Genomic_DNA"/>
</dbReference>
<dbReference type="Proteomes" id="UP000256485">
    <property type="component" value="Unassembled WGS sequence"/>
</dbReference>